<evidence type="ECO:0000256" key="1">
    <source>
        <dbReference type="SAM" id="MobiDB-lite"/>
    </source>
</evidence>
<evidence type="ECO:0000313" key="3">
    <source>
        <dbReference type="Proteomes" id="UP000008144"/>
    </source>
</evidence>
<proteinExistence type="predicted"/>
<gene>
    <name evidence="2" type="primary">LOC100186505</name>
</gene>
<dbReference type="RefSeq" id="XP_009861597.1">
    <property type="nucleotide sequence ID" value="XM_009863295.3"/>
</dbReference>
<reference evidence="3" key="1">
    <citation type="journal article" date="2002" name="Science">
        <title>The draft genome of Ciona intestinalis: insights into chordate and vertebrate origins.</title>
        <authorList>
            <person name="Dehal P."/>
            <person name="Satou Y."/>
            <person name="Campbell R.K."/>
            <person name="Chapman J."/>
            <person name="Degnan B."/>
            <person name="De Tomaso A."/>
            <person name="Davidson B."/>
            <person name="Di Gregorio A."/>
            <person name="Gelpke M."/>
            <person name="Goodstein D.M."/>
            <person name="Harafuji N."/>
            <person name="Hastings K.E."/>
            <person name="Ho I."/>
            <person name="Hotta K."/>
            <person name="Huang W."/>
            <person name="Kawashima T."/>
            <person name="Lemaire P."/>
            <person name="Martinez D."/>
            <person name="Meinertzhagen I.A."/>
            <person name="Necula S."/>
            <person name="Nonaka M."/>
            <person name="Putnam N."/>
            <person name="Rash S."/>
            <person name="Saiga H."/>
            <person name="Satake M."/>
            <person name="Terry A."/>
            <person name="Yamada L."/>
            <person name="Wang H.G."/>
            <person name="Awazu S."/>
            <person name="Azumi K."/>
            <person name="Boore J."/>
            <person name="Branno M."/>
            <person name="Chin-Bow S."/>
            <person name="DeSantis R."/>
            <person name="Doyle S."/>
            <person name="Francino P."/>
            <person name="Keys D.N."/>
            <person name="Haga S."/>
            <person name="Hayashi H."/>
            <person name="Hino K."/>
            <person name="Imai K.S."/>
            <person name="Inaba K."/>
            <person name="Kano S."/>
            <person name="Kobayashi K."/>
            <person name="Kobayashi M."/>
            <person name="Lee B.I."/>
            <person name="Makabe K.W."/>
            <person name="Manohar C."/>
            <person name="Matassi G."/>
            <person name="Medina M."/>
            <person name="Mochizuki Y."/>
            <person name="Mount S."/>
            <person name="Morishita T."/>
            <person name="Miura S."/>
            <person name="Nakayama A."/>
            <person name="Nishizaka S."/>
            <person name="Nomoto H."/>
            <person name="Ohta F."/>
            <person name="Oishi K."/>
            <person name="Rigoutsos I."/>
            <person name="Sano M."/>
            <person name="Sasaki A."/>
            <person name="Sasakura Y."/>
            <person name="Shoguchi E."/>
            <person name="Shin-i T."/>
            <person name="Spagnuolo A."/>
            <person name="Stainier D."/>
            <person name="Suzuki M.M."/>
            <person name="Tassy O."/>
            <person name="Takatori N."/>
            <person name="Tokuoka M."/>
            <person name="Yagi K."/>
            <person name="Yoshizaki F."/>
            <person name="Wada S."/>
            <person name="Zhang C."/>
            <person name="Hyatt P.D."/>
            <person name="Larimer F."/>
            <person name="Detter C."/>
            <person name="Doggett N."/>
            <person name="Glavina T."/>
            <person name="Hawkins T."/>
            <person name="Richardson P."/>
            <person name="Lucas S."/>
            <person name="Kohara Y."/>
            <person name="Levine M."/>
            <person name="Satoh N."/>
            <person name="Rokhsar D.S."/>
        </authorList>
    </citation>
    <scope>NUCLEOTIDE SEQUENCE [LARGE SCALE GENOMIC DNA]</scope>
</reference>
<organism evidence="2 3">
    <name type="scientific">Ciona intestinalis</name>
    <name type="common">Transparent sea squirt</name>
    <name type="synonym">Ascidia intestinalis</name>
    <dbReference type="NCBI Taxonomy" id="7719"/>
    <lineage>
        <taxon>Eukaryota</taxon>
        <taxon>Metazoa</taxon>
        <taxon>Chordata</taxon>
        <taxon>Tunicata</taxon>
        <taxon>Ascidiacea</taxon>
        <taxon>Phlebobranchia</taxon>
        <taxon>Cionidae</taxon>
        <taxon>Ciona</taxon>
    </lineage>
</organism>
<feature type="region of interest" description="Disordered" evidence="1">
    <location>
        <begin position="1"/>
        <end position="20"/>
    </location>
</feature>
<name>F6ZWG9_CIOIN</name>
<protein>
    <submittedName>
        <fullName evidence="2">Uncharacterized LOC100186505</fullName>
    </submittedName>
</protein>
<feature type="compositionally biased region" description="Basic and acidic residues" evidence="1">
    <location>
        <begin position="7"/>
        <end position="17"/>
    </location>
</feature>
<dbReference type="OrthoDB" id="5975019at2759"/>
<dbReference type="GeneID" id="100186505"/>
<keyword evidence="3" id="KW-1185">Reference proteome</keyword>
<dbReference type="Proteomes" id="UP000008144">
    <property type="component" value="Unassembled WGS sequence"/>
</dbReference>
<dbReference type="Ensembl" id="ENSCINT00000026344.1">
    <property type="protein sequence ID" value="ENSCINP00000026098.1"/>
    <property type="gene ID" value="ENSCING00000014422.1"/>
</dbReference>
<reference evidence="2" key="3">
    <citation type="submission" date="2025-09" db="UniProtKB">
        <authorList>
            <consortium name="Ensembl"/>
        </authorList>
    </citation>
    <scope>IDENTIFICATION</scope>
</reference>
<accession>A0A1W3JH26</accession>
<reference evidence="2" key="2">
    <citation type="submission" date="2025-08" db="UniProtKB">
        <authorList>
            <consortium name="Ensembl"/>
        </authorList>
    </citation>
    <scope>IDENTIFICATION</scope>
</reference>
<dbReference type="InParanoid" id="F6ZWG9"/>
<evidence type="ECO:0000313" key="2">
    <source>
        <dbReference type="Ensembl" id="ENSCINP00000026098.1"/>
    </source>
</evidence>
<dbReference type="HOGENOM" id="CLU_1539464_0_0_1"/>
<dbReference type="AlphaFoldDB" id="F6ZWG9"/>
<sequence length="174" mass="20321">MVQESELAEKEKAEEKRSRKISIILPDDENKKKSHLKDDVTLRNKESVTSYSIVNASSRRPRSSTWSARERMGSTVLTKIPIVSYRRLEVAGKKQMLSYTDINIIRRQMRSQKEEIQRQRFRRDYKRTTSDIYRMQLDRTENLTEENELCFKAACVTYLGTSPGARRAVAAQLD</sequence>
<accession>F6ZWG9</accession>